<comment type="similarity">
    <text evidence="1 5">Belongs to the FliD family.</text>
</comment>
<keyword evidence="3 5" id="KW-0175">Coiled coil</keyword>
<comment type="subunit">
    <text evidence="2 5">Homopentamer.</text>
</comment>
<dbReference type="PANTHER" id="PTHR30288">
    <property type="entry name" value="FLAGELLAR CAP/ASSEMBLY PROTEIN FLID"/>
    <property type="match status" value="1"/>
</dbReference>
<evidence type="ECO:0000256" key="2">
    <source>
        <dbReference type="ARBA" id="ARBA00011255"/>
    </source>
</evidence>
<evidence type="ECO:0000256" key="4">
    <source>
        <dbReference type="ARBA" id="ARBA00023143"/>
    </source>
</evidence>
<proteinExistence type="inferred from homology"/>
<feature type="domain" description="Flagellar hook-associated protein 2 C-terminal" evidence="7">
    <location>
        <begin position="220"/>
        <end position="442"/>
    </location>
</feature>
<evidence type="ECO:0000256" key="1">
    <source>
        <dbReference type="ARBA" id="ARBA00009764"/>
    </source>
</evidence>
<dbReference type="InterPro" id="IPR010810">
    <property type="entry name" value="Flagellin_hook_IN_motif"/>
</dbReference>
<keyword evidence="8" id="KW-0966">Cell projection</keyword>
<keyword evidence="8" id="KW-0969">Cilium</keyword>
<dbReference type="GO" id="GO:0071973">
    <property type="term" value="P:bacterial-type flagellum-dependent cell motility"/>
    <property type="evidence" value="ECO:0007669"/>
    <property type="project" value="TreeGrafter"/>
</dbReference>
<keyword evidence="4 5" id="KW-0975">Bacterial flagellum</keyword>
<dbReference type="InterPro" id="IPR003481">
    <property type="entry name" value="FliD_N"/>
</dbReference>
<dbReference type="PANTHER" id="PTHR30288:SF0">
    <property type="entry name" value="FLAGELLAR HOOK-ASSOCIATED PROTEIN 2"/>
    <property type="match status" value="1"/>
</dbReference>
<gene>
    <name evidence="8" type="ORF">E4680_04310</name>
</gene>
<keyword evidence="8" id="KW-0282">Flagellum</keyword>
<dbReference type="OrthoDB" id="5980200at2"/>
<dbReference type="Pfam" id="PF07195">
    <property type="entry name" value="FliD_C"/>
    <property type="match status" value="1"/>
</dbReference>
<evidence type="ECO:0000259" key="7">
    <source>
        <dbReference type="Pfam" id="PF07195"/>
    </source>
</evidence>
<dbReference type="Pfam" id="PF02465">
    <property type="entry name" value="FliD_N"/>
    <property type="match status" value="1"/>
</dbReference>
<organism evidence="8 9">
    <name type="scientific">Candidatus Macondimonas diazotrophica</name>
    <dbReference type="NCBI Taxonomy" id="2305248"/>
    <lineage>
        <taxon>Bacteria</taxon>
        <taxon>Pseudomonadati</taxon>
        <taxon>Pseudomonadota</taxon>
        <taxon>Gammaproteobacteria</taxon>
        <taxon>Chromatiales</taxon>
        <taxon>Ectothiorhodospiraceae</taxon>
        <taxon>Candidatus Macondimonas</taxon>
    </lineage>
</organism>
<sequence length="460" mass="47917">MASISSPGLGSGLDVNALVQGLVQAEQQPAQLRLDQRETQLQTRLSAFGALKGALVALRDSLTALSGSGLFGQIKATISQPELFTATASSDASAGEYRIEVVQMASAHKLLSGAFAANTAIGTGTLAITAGGTSFEVAIDENGQTLSAIRDRINAATGNPGIVARVVDGDDGQHLILTQGKTGSDQAITITTSGGNGGLASLVHDPLNAVTGNYTEQSPAHNAQIRIDGVLRSSPTNRIEDVVDGVDLELLAANPGNPADMQLALDSTGAKDAIKKFIETYNALISTLGNLSRYDPESKSAGPLLGDSAARALGATLRRELSTPLSDTTNDLRVLSAIGITSDKAGNLTLKASRLDEVLKNDPTAVSALLTGDGGLLDRLEPVVTGYGGTSGVVDARTRSLQDAIRGLTQDRERLDQRMENLQNRYLAQFTALDKLVGQLQSTSSFLTQQIANMNALNSR</sequence>
<dbReference type="GO" id="GO:0005576">
    <property type="term" value="C:extracellular region"/>
    <property type="evidence" value="ECO:0007669"/>
    <property type="project" value="UniProtKB-SubCell"/>
</dbReference>
<dbReference type="Proteomes" id="UP000297890">
    <property type="component" value="Unassembled WGS sequence"/>
</dbReference>
<evidence type="ECO:0000259" key="6">
    <source>
        <dbReference type="Pfam" id="PF02465"/>
    </source>
</evidence>
<name>A0A4Z0FC13_9GAMM</name>
<dbReference type="RefSeq" id="WP_135281160.1">
    <property type="nucleotide sequence ID" value="NZ_SRIO01000004.1"/>
</dbReference>
<feature type="domain" description="Flagellar hook-associated protein 2 N-terminal" evidence="6">
    <location>
        <begin position="11"/>
        <end position="108"/>
    </location>
</feature>
<evidence type="ECO:0000256" key="5">
    <source>
        <dbReference type="RuleBase" id="RU362066"/>
    </source>
</evidence>
<evidence type="ECO:0000313" key="9">
    <source>
        <dbReference type="Proteomes" id="UP000297890"/>
    </source>
</evidence>
<reference evidence="8 9" key="1">
    <citation type="journal article" date="2019" name="ISME J.">
        <title>Candidatus Macondimonas diazotrophica, a novel gammaproteobacterial genus dominating crude-oil-contaminated coastal sediments.</title>
        <authorList>
            <person name="Karthikeyan S."/>
            <person name="Konstantinidis K."/>
        </authorList>
    </citation>
    <scope>NUCLEOTIDE SEQUENCE [LARGE SCALE GENOMIC DNA]</scope>
    <source>
        <strain evidence="8 9">KTK01</strain>
    </source>
</reference>
<dbReference type="InterPro" id="IPR040026">
    <property type="entry name" value="FliD"/>
</dbReference>
<keyword evidence="5" id="KW-0964">Secreted</keyword>
<accession>A0A4Z0FC13</accession>
<dbReference type="GO" id="GO:0007155">
    <property type="term" value="P:cell adhesion"/>
    <property type="evidence" value="ECO:0007669"/>
    <property type="project" value="InterPro"/>
</dbReference>
<keyword evidence="9" id="KW-1185">Reference proteome</keyword>
<dbReference type="InterPro" id="IPR010809">
    <property type="entry name" value="FliD_C"/>
</dbReference>
<dbReference type="EMBL" id="SRIO01000004">
    <property type="protein sequence ID" value="TFZ83280.1"/>
    <property type="molecule type" value="Genomic_DNA"/>
</dbReference>
<evidence type="ECO:0000313" key="8">
    <source>
        <dbReference type="EMBL" id="TFZ83280.1"/>
    </source>
</evidence>
<comment type="subcellular location">
    <subcellularLocation>
        <location evidence="5">Secreted</location>
    </subcellularLocation>
    <subcellularLocation>
        <location evidence="5">Bacterial flagellum</location>
    </subcellularLocation>
</comment>
<evidence type="ECO:0000256" key="3">
    <source>
        <dbReference type="ARBA" id="ARBA00023054"/>
    </source>
</evidence>
<dbReference type="AlphaFoldDB" id="A0A4Z0FC13"/>
<dbReference type="Pfam" id="PF07196">
    <property type="entry name" value="Flagellin_IN"/>
    <property type="match status" value="1"/>
</dbReference>
<comment type="function">
    <text evidence="5">Required for morphogenesis and for the elongation of the flagellar filament by facilitating polymerization of the flagellin monomers at the tip of growing filament. Forms a capping structure, which prevents flagellin subunits (transported through the central channel of the flagellum) from leaking out without polymerization at the distal end.</text>
</comment>
<protein>
    <recommendedName>
        <fullName evidence="5">Flagellar hook-associated protein 2</fullName>
        <shortName evidence="5">HAP2</shortName>
    </recommendedName>
    <alternativeName>
        <fullName evidence="5">Flagellar cap protein</fullName>
    </alternativeName>
</protein>
<dbReference type="GO" id="GO:0009424">
    <property type="term" value="C:bacterial-type flagellum hook"/>
    <property type="evidence" value="ECO:0007669"/>
    <property type="project" value="UniProtKB-UniRule"/>
</dbReference>
<dbReference type="GO" id="GO:0009421">
    <property type="term" value="C:bacterial-type flagellum filament cap"/>
    <property type="evidence" value="ECO:0007669"/>
    <property type="project" value="InterPro"/>
</dbReference>
<comment type="caution">
    <text evidence="8">The sequence shown here is derived from an EMBL/GenBank/DDBJ whole genome shotgun (WGS) entry which is preliminary data.</text>
</comment>
<feature type="coiled-coil region" evidence="5">
    <location>
        <begin position="398"/>
        <end position="425"/>
    </location>
</feature>